<protein>
    <submittedName>
        <fullName evidence="1">Uncharacterized protein</fullName>
    </submittedName>
</protein>
<gene>
    <name evidence="1" type="ORF">HKBW3S25_00355</name>
</gene>
<dbReference type="EMBL" id="BLRX01000024">
    <property type="protein sequence ID" value="GFP24917.1"/>
    <property type="molecule type" value="Genomic_DNA"/>
</dbReference>
<organism evidence="1 2">
    <name type="scientific">Candidatus Hakubella thermalkaliphila</name>
    <dbReference type="NCBI Taxonomy" id="2754717"/>
    <lineage>
        <taxon>Bacteria</taxon>
        <taxon>Bacillati</taxon>
        <taxon>Actinomycetota</taxon>
        <taxon>Actinomycetota incertae sedis</taxon>
        <taxon>Candidatus Hakubellales</taxon>
        <taxon>Candidatus Hakubellaceae</taxon>
        <taxon>Candidatus Hakubella</taxon>
    </lineage>
</organism>
<dbReference type="Proteomes" id="UP000543224">
    <property type="component" value="Unassembled WGS sequence"/>
</dbReference>
<dbReference type="AlphaFoldDB" id="A0A6V8NXJ6"/>
<sequence length="68" mass="7314">MAGGLRLPFEGRELVLKDYDLIVLLRHLGGKLTRPAGTEGTVILGRKEGPLLAVGGRDHPFPQGRIIA</sequence>
<reference evidence="1 2" key="1">
    <citation type="journal article" date="2020" name="Front. Microbiol.">
        <title>Single-cell genomics of novel Actinobacteria with the Wood-Ljungdahl pathway discovered in a serpentinizing system.</title>
        <authorList>
            <person name="Merino N."/>
            <person name="Kawai M."/>
            <person name="Boyd E.S."/>
            <person name="Colman D.R."/>
            <person name="McGlynn S.E."/>
            <person name="Nealson K.H."/>
            <person name="Kurokawa K."/>
            <person name="Hongoh Y."/>
        </authorList>
    </citation>
    <scope>NUCLEOTIDE SEQUENCE [LARGE SCALE GENOMIC DNA]</scope>
    <source>
        <strain evidence="1 2">S25</strain>
    </source>
</reference>
<name>A0A6V8NXJ6_9ACTN</name>
<comment type="caution">
    <text evidence="1">The sequence shown here is derived from an EMBL/GenBank/DDBJ whole genome shotgun (WGS) entry which is preliminary data.</text>
</comment>
<proteinExistence type="predicted"/>
<accession>A0A6V8NXJ6</accession>
<evidence type="ECO:0000313" key="1">
    <source>
        <dbReference type="EMBL" id="GFP24917.1"/>
    </source>
</evidence>
<evidence type="ECO:0000313" key="2">
    <source>
        <dbReference type="Proteomes" id="UP000543224"/>
    </source>
</evidence>